<evidence type="ECO:0000313" key="3">
    <source>
        <dbReference type="Proteomes" id="UP001187192"/>
    </source>
</evidence>
<dbReference type="Proteomes" id="UP001187192">
    <property type="component" value="Unassembled WGS sequence"/>
</dbReference>
<reference evidence="2" key="1">
    <citation type="submission" date="2023-07" db="EMBL/GenBank/DDBJ databases">
        <title>draft genome sequence of fig (Ficus carica).</title>
        <authorList>
            <person name="Takahashi T."/>
            <person name="Nishimura K."/>
        </authorList>
    </citation>
    <scope>NUCLEOTIDE SEQUENCE</scope>
</reference>
<feature type="compositionally biased region" description="Basic and acidic residues" evidence="1">
    <location>
        <begin position="193"/>
        <end position="207"/>
    </location>
</feature>
<sequence>MLVTRLRPTRCGSRRTRPDAVLGEHRHPTKSYSLTRATPSTQTRLCSEYPISRNVPRTSRNPPGPHFTPPGLDASDPTTTDQMRLSENMTRCRSRRTRAPDQILPSHQGDPEYSDQIVLRAPYLGECAAHLLLQHVTLPPAAIYSDRGCPCRHRRRPPCYPLYRVRDAWHQFIGPITPASLRPNHSSGALGSRPDRVAPREAPINRE</sequence>
<feature type="compositionally biased region" description="Polar residues" evidence="1">
    <location>
        <begin position="76"/>
        <end position="91"/>
    </location>
</feature>
<gene>
    <name evidence="2" type="ORF">TIFTF001_025803</name>
</gene>
<feature type="region of interest" description="Disordered" evidence="1">
    <location>
        <begin position="180"/>
        <end position="207"/>
    </location>
</feature>
<dbReference type="EMBL" id="BTGU01000065">
    <property type="protein sequence ID" value="GMN56688.1"/>
    <property type="molecule type" value="Genomic_DNA"/>
</dbReference>
<evidence type="ECO:0000256" key="1">
    <source>
        <dbReference type="SAM" id="MobiDB-lite"/>
    </source>
</evidence>
<keyword evidence="3" id="KW-1185">Reference proteome</keyword>
<proteinExistence type="predicted"/>
<organism evidence="2 3">
    <name type="scientific">Ficus carica</name>
    <name type="common">Common fig</name>
    <dbReference type="NCBI Taxonomy" id="3494"/>
    <lineage>
        <taxon>Eukaryota</taxon>
        <taxon>Viridiplantae</taxon>
        <taxon>Streptophyta</taxon>
        <taxon>Embryophyta</taxon>
        <taxon>Tracheophyta</taxon>
        <taxon>Spermatophyta</taxon>
        <taxon>Magnoliopsida</taxon>
        <taxon>eudicotyledons</taxon>
        <taxon>Gunneridae</taxon>
        <taxon>Pentapetalae</taxon>
        <taxon>rosids</taxon>
        <taxon>fabids</taxon>
        <taxon>Rosales</taxon>
        <taxon>Moraceae</taxon>
        <taxon>Ficeae</taxon>
        <taxon>Ficus</taxon>
    </lineage>
</organism>
<accession>A0AA88AKH9</accession>
<comment type="caution">
    <text evidence="2">The sequence shown here is derived from an EMBL/GenBank/DDBJ whole genome shotgun (WGS) entry which is preliminary data.</text>
</comment>
<dbReference type="AlphaFoldDB" id="A0AA88AKH9"/>
<name>A0AA88AKH9_FICCA</name>
<feature type="region of interest" description="Disordered" evidence="1">
    <location>
        <begin position="53"/>
        <end position="110"/>
    </location>
</feature>
<evidence type="ECO:0000313" key="2">
    <source>
        <dbReference type="EMBL" id="GMN56688.1"/>
    </source>
</evidence>
<protein>
    <submittedName>
        <fullName evidence="2">Uncharacterized protein</fullName>
    </submittedName>
</protein>